<dbReference type="eggNOG" id="ENOG5031JXR">
    <property type="taxonomic scope" value="Bacteria"/>
</dbReference>
<gene>
    <name evidence="2" type="ORF">CGLY_08690</name>
</gene>
<sequence length="263" mass="28514">MTYPADTAATTAPTYRSILRNFPSSSRGLPLTWESGRSDDSCRAWGLSLPHGLTDGRVVNGPAEAHPPNAGFQKLFVVDPGEAHRHHLARVFGIRTTDDILESASARLRDAGDPDYREHLPLLDTLCSTTGPERPAAHTVLSPVDPAHHHLIVPFLQDSAPMALPETPPQDTTAWDVSVAVHLLWLAHGGGLVTEDQCSGMLARALDLAQSTYSTWEDFADGVVVGRAVSDGRLDDSCVRFVHDIAVVLNHPDSPWFRLSLQA</sequence>
<dbReference type="InterPro" id="IPR009677">
    <property type="entry name" value="DUF1266"/>
</dbReference>
<accession>X5DM33</accession>
<name>X5DM33_9CORY</name>
<proteinExistence type="predicted"/>
<dbReference type="Proteomes" id="UP000023703">
    <property type="component" value="Chromosome"/>
</dbReference>
<protein>
    <recommendedName>
        <fullName evidence="1">DUF1266 domain-containing protein</fullName>
    </recommendedName>
</protein>
<keyword evidence="3" id="KW-1185">Reference proteome</keyword>
<evidence type="ECO:0000313" key="3">
    <source>
        <dbReference type="Proteomes" id="UP000023703"/>
    </source>
</evidence>
<dbReference type="OrthoDB" id="4408964at2"/>
<dbReference type="HOGENOM" id="CLU_1056531_0_0_11"/>
<dbReference type="KEGG" id="cgy:CGLY_08690"/>
<dbReference type="STRING" id="1404245.CGLY_08690"/>
<organism evidence="2 3">
    <name type="scientific">Corynebacterium glyciniphilum AJ 3170</name>
    <dbReference type="NCBI Taxonomy" id="1404245"/>
    <lineage>
        <taxon>Bacteria</taxon>
        <taxon>Bacillati</taxon>
        <taxon>Actinomycetota</taxon>
        <taxon>Actinomycetes</taxon>
        <taxon>Mycobacteriales</taxon>
        <taxon>Corynebacteriaceae</taxon>
        <taxon>Corynebacterium</taxon>
    </lineage>
</organism>
<dbReference type="Pfam" id="PF06889">
    <property type="entry name" value="DUF1266"/>
    <property type="match status" value="1"/>
</dbReference>
<dbReference type="RefSeq" id="WP_144313657.1">
    <property type="nucleotide sequence ID" value="NZ_CP006842.1"/>
</dbReference>
<evidence type="ECO:0000313" key="2">
    <source>
        <dbReference type="EMBL" id="AHW64183.1"/>
    </source>
</evidence>
<feature type="domain" description="DUF1266" evidence="1">
    <location>
        <begin position="163"/>
        <end position="260"/>
    </location>
</feature>
<evidence type="ECO:0000259" key="1">
    <source>
        <dbReference type="Pfam" id="PF06889"/>
    </source>
</evidence>
<dbReference type="AlphaFoldDB" id="X5DM33"/>
<dbReference type="EMBL" id="CP006842">
    <property type="protein sequence ID" value="AHW64183.1"/>
    <property type="molecule type" value="Genomic_DNA"/>
</dbReference>
<reference evidence="2 3" key="1">
    <citation type="journal article" date="2015" name="Int. J. Syst. Evol. Microbiol.">
        <title>Revisiting Corynebacterium glyciniphilum (ex Kubota et al., 1972) sp. nov., nom. rev., isolated from putrefied banana.</title>
        <authorList>
            <person name="Al-Dilaimi A."/>
            <person name="Bednarz H."/>
            <person name="Lomker A."/>
            <person name="Niehaus K."/>
            <person name="Kalinowski J."/>
            <person name="Ruckert C."/>
        </authorList>
    </citation>
    <scope>NUCLEOTIDE SEQUENCE [LARGE SCALE GENOMIC DNA]</scope>
    <source>
        <strain evidence="2">AJ 3170</strain>
    </source>
</reference>